<keyword evidence="5 7" id="KW-1133">Transmembrane helix</keyword>
<evidence type="ECO:0000256" key="5">
    <source>
        <dbReference type="ARBA" id="ARBA00022989"/>
    </source>
</evidence>
<feature type="transmembrane region" description="Helical" evidence="7">
    <location>
        <begin position="112"/>
        <end position="138"/>
    </location>
</feature>
<reference evidence="9 10" key="1">
    <citation type="submission" date="2019-08" db="EMBL/GenBank/DDBJ databases">
        <authorList>
            <person name="Peeters C."/>
        </authorList>
    </citation>
    <scope>NUCLEOTIDE SEQUENCE [LARGE SCALE GENOMIC DNA]</scope>
    <source>
        <strain evidence="9 10">LMG 31106</strain>
    </source>
</reference>
<feature type="transmembrane region" description="Helical" evidence="7">
    <location>
        <begin position="169"/>
        <end position="189"/>
    </location>
</feature>
<evidence type="ECO:0000256" key="1">
    <source>
        <dbReference type="ARBA" id="ARBA00004651"/>
    </source>
</evidence>
<evidence type="ECO:0000256" key="2">
    <source>
        <dbReference type="ARBA" id="ARBA00022448"/>
    </source>
</evidence>
<dbReference type="InterPro" id="IPR020846">
    <property type="entry name" value="MFS_dom"/>
</dbReference>
<dbReference type="Gene3D" id="1.20.1250.20">
    <property type="entry name" value="MFS general substrate transporter like domains"/>
    <property type="match status" value="1"/>
</dbReference>
<dbReference type="InterPro" id="IPR036259">
    <property type="entry name" value="MFS_trans_sf"/>
</dbReference>
<dbReference type="Gene3D" id="1.20.1720.10">
    <property type="entry name" value="Multidrug resistance protein D"/>
    <property type="match status" value="1"/>
</dbReference>
<dbReference type="CDD" id="cd17502">
    <property type="entry name" value="MFS_Azr1_MDR_like"/>
    <property type="match status" value="1"/>
</dbReference>
<feature type="domain" description="Major facilitator superfamily (MFS) profile" evidence="8">
    <location>
        <begin position="47"/>
        <end position="486"/>
    </location>
</feature>
<evidence type="ECO:0000256" key="6">
    <source>
        <dbReference type="ARBA" id="ARBA00023136"/>
    </source>
</evidence>
<dbReference type="SUPFAM" id="SSF103473">
    <property type="entry name" value="MFS general substrate transporter"/>
    <property type="match status" value="1"/>
</dbReference>
<keyword evidence="2" id="KW-0813">Transport</keyword>
<proteinExistence type="predicted"/>
<keyword evidence="4 7" id="KW-0812">Transmembrane</keyword>
<dbReference type="PROSITE" id="PS50850">
    <property type="entry name" value="MFS"/>
    <property type="match status" value="1"/>
</dbReference>
<protein>
    <submittedName>
        <fullName evidence="9">MFS transporter</fullName>
    </submittedName>
</protein>
<name>A0A5E4SF21_9BURK</name>
<evidence type="ECO:0000313" key="9">
    <source>
        <dbReference type="EMBL" id="VVD73713.1"/>
    </source>
</evidence>
<feature type="transmembrane region" description="Helical" evidence="7">
    <location>
        <begin position="367"/>
        <end position="387"/>
    </location>
</feature>
<comment type="subcellular location">
    <subcellularLocation>
        <location evidence="1">Cell membrane</location>
        <topology evidence="1">Multi-pass membrane protein</topology>
    </subcellularLocation>
</comment>
<dbReference type="PANTHER" id="PTHR23501">
    <property type="entry name" value="MAJOR FACILITATOR SUPERFAMILY"/>
    <property type="match status" value="1"/>
</dbReference>
<evidence type="ECO:0000256" key="7">
    <source>
        <dbReference type="SAM" id="Phobius"/>
    </source>
</evidence>
<dbReference type="AlphaFoldDB" id="A0A5E4SF21"/>
<keyword evidence="6 7" id="KW-0472">Membrane</keyword>
<organism evidence="9 10">
    <name type="scientific">Pandoraea cepalis</name>
    <dbReference type="NCBI Taxonomy" id="2508294"/>
    <lineage>
        <taxon>Bacteria</taxon>
        <taxon>Pseudomonadati</taxon>
        <taxon>Pseudomonadota</taxon>
        <taxon>Betaproteobacteria</taxon>
        <taxon>Burkholderiales</taxon>
        <taxon>Burkholderiaceae</taxon>
        <taxon>Pandoraea</taxon>
    </lineage>
</organism>
<feature type="transmembrane region" description="Helical" evidence="7">
    <location>
        <begin position="393"/>
        <end position="417"/>
    </location>
</feature>
<feature type="transmembrane region" description="Helical" evidence="7">
    <location>
        <begin position="303"/>
        <end position="326"/>
    </location>
</feature>
<sequence length="555" mass="59347">MHGKHATPLDVLKYLTDQTLIRQKMAPSPNTPHSAGQVLPFRQSIVAMLGLCFCTMMVALDQTVVGTALPTIVSELKGFEYYAWVATSYLLTSVITVPIFGRLGDFYGRKPFVVAAIIIFTAASVLCGASNSMLFLVIARALQGIGGGMLVGTAFACIPELFPDPHVRLRWQVMLSSAFGIANAIGPSLGGFLTEAYGWRSVFYVNLPVGLLGLWFVGRHLPHMRAGGHGKASLDWLGAVLITATLGSLQMLVEWLPADGLSRGVLMLLVVLAISSYALYWWERRTSHPIVPFEMFRDKKLAPLFVLSAFAGFTMFGVLFYAPLLLQGGFGLSPRETGLLITPMVVCITVGSIVNGRLITRLPNPNVMLYGGFFLLALACAGVITTHRGTPHALIATYMLFAGLGLGFVMPNLTVFAQEVAGPAHLGIATALMQSLRMIGGMLGTAIVGTLVNHSYTGRVTDALAANGGTRWVPQLADPQILVNAQSQSDFLSALAPLGQNGALFIESARTSLVAAIHNGQMMSLAAALAGLWFVKRVPLIRLTRGAKPQPPVGE</sequence>
<dbReference type="Proteomes" id="UP000384354">
    <property type="component" value="Unassembled WGS sequence"/>
</dbReference>
<feature type="transmembrane region" description="Helical" evidence="7">
    <location>
        <begin position="81"/>
        <end position="100"/>
    </location>
</feature>
<keyword evidence="3" id="KW-1003">Cell membrane</keyword>
<evidence type="ECO:0000259" key="8">
    <source>
        <dbReference type="PROSITE" id="PS50850"/>
    </source>
</evidence>
<dbReference type="FunFam" id="1.20.1720.10:FF:000004">
    <property type="entry name" value="EmrB/QacA family drug resistance transporter"/>
    <property type="match status" value="1"/>
</dbReference>
<dbReference type="GO" id="GO:0005886">
    <property type="term" value="C:plasma membrane"/>
    <property type="evidence" value="ECO:0007669"/>
    <property type="project" value="UniProtKB-SubCell"/>
</dbReference>
<accession>A0A5E4SF21</accession>
<feature type="transmembrane region" description="Helical" evidence="7">
    <location>
        <begin position="338"/>
        <end position="355"/>
    </location>
</feature>
<feature type="transmembrane region" description="Helical" evidence="7">
    <location>
        <begin position="513"/>
        <end position="535"/>
    </location>
</feature>
<feature type="transmembrane region" description="Helical" evidence="7">
    <location>
        <begin position="144"/>
        <end position="162"/>
    </location>
</feature>
<feature type="transmembrane region" description="Helical" evidence="7">
    <location>
        <begin position="201"/>
        <end position="221"/>
    </location>
</feature>
<feature type="transmembrane region" description="Helical" evidence="7">
    <location>
        <begin position="438"/>
        <end position="456"/>
    </location>
</feature>
<evidence type="ECO:0000313" key="10">
    <source>
        <dbReference type="Proteomes" id="UP000384354"/>
    </source>
</evidence>
<dbReference type="InterPro" id="IPR011701">
    <property type="entry name" value="MFS"/>
</dbReference>
<dbReference type="Pfam" id="PF07690">
    <property type="entry name" value="MFS_1"/>
    <property type="match status" value="1"/>
</dbReference>
<gene>
    <name evidence="9" type="ORF">PCE31106_00740</name>
</gene>
<evidence type="ECO:0000256" key="4">
    <source>
        <dbReference type="ARBA" id="ARBA00022692"/>
    </source>
</evidence>
<dbReference type="GO" id="GO:0022857">
    <property type="term" value="F:transmembrane transporter activity"/>
    <property type="evidence" value="ECO:0007669"/>
    <property type="project" value="InterPro"/>
</dbReference>
<feature type="transmembrane region" description="Helical" evidence="7">
    <location>
        <begin position="45"/>
        <end position="69"/>
    </location>
</feature>
<dbReference type="EMBL" id="CABPSL010000001">
    <property type="protein sequence ID" value="VVD73713.1"/>
    <property type="molecule type" value="Genomic_DNA"/>
</dbReference>
<dbReference type="PANTHER" id="PTHR23501:SF191">
    <property type="entry name" value="VACUOLAR BASIC AMINO ACID TRANSPORTER 4"/>
    <property type="match status" value="1"/>
</dbReference>
<feature type="transmembrane region" description="Helical" evidence="7">
    <location>
        <begin position="265"/>
        <end position="282"/>
    </location>
</feature>
<evidence type="ECO:0000256" key="3">
    <source>
        <dbReference type="ARBA" id="ARBA00022475"/>
    </source>
</evidence>